<organism evidence="1 2">
    <name type="scientific">Chryseobacterium ureilyticum</name>
    <dbReference type="NCBI Taxonomy" id="373668"/>
    <lineage>
        <taxon>Bacteria</taxon>
        <taxon>Pseudomonadati</taxon>
        <taxon>Bacteroidota</taxon>
        <taxon>Flavobacteriia</taxon>
        <taxon>Flavobacteriales</taxon>
        <taxon>Weeksellaceae</taxon>
        <taxon>Chryseobacterium group</taxon>
        <taxon>Chryseobacterium</taxon>
    </lineage>
</organism>
<evidence type="ECO:0000313" key="1">
    <source>
        <dbReference type="EMBL" id="SIT26212.1"/>
    </source>
</evidence>
<dbReference type="AlphaFoldDB" id="A0A1N7QTJ0"/>
<dbReference type="EMBL" id="FTOL01000022">
    <property type="protein sequence ID" value="SIT26212.1"/>
    <property type="molecule type" value="Genomic_DNA"/>
</dbReference>
<keyword evidence="2" id="KW-1185">Reference proteome</keyword>
<proteinExistence type="predicted"/>
<name>A0A1N7QTJ0_9FLAO</name>
<protein>
    <submittedName>
        <fullName evidence="1">Uncharacterized protein</fullName>
    </submittedName>
</protein>
<dbReference type="STRING" id="373668.SAMN05421786_1223"/>
<dbReference type="Proteomes" id="UP000186744">
    <property type="component" value="Unassembled WGS sequence"/>
</dbReference>
<dbReference type="RefSeq" id="WP_139329363.1">
    <property type="nucleotide sequence ID" value="NZ_FTOL01000022.1"/>
</dbReference>
<accession>A0A1N7QTJ0</accession>
<gene>
    <name evidence="1" type="ORF">SAMN05421786_1223</name>
</gene>
<evidence type="ECO:0000313" key="2">
    <source>
        <dbReference type="Proteomes" id="UP000186744"/>
    </source>
</evidence>
<dbReference type="OrthoDB" id="679586at2"/>
<reference evidence="2" key="1">
    <citation type="submission" date="2017-01" db="EMBL/GenBank/DDBJ databases">
        <authorList>
            <person name="Varghese N."/>
            <person name="Submissions S."/>
        </authorList>
    </citation>
    <scope>NUCLEOTIDE SEQUENCE [LARGE SCALE GENOMIC DNA]</scope>
    <source>
        <strain evidence="2">DSM 18017</strain>
    </source>
</reference>
<sequence length="95" mass="10889">MNNNKFCCERLKGVCLVENSLGLNFRIIKYSEKLYNDLLQIKPSIPDKGFLITSGYKNSVDDAEILKMIINHCPFCGQRLGDFYKSDDYVQETIG</sequence>